<feature type="region of interest" description="Disordered" evidence="1">
    <location>
        <begin position="1"/>
        <end position="25"/>
    </location>
</feature>
<reference evidence="3 4" key="1">
    <citation type="submission" date="2023-03" db="EMBL/GenBank/DDBJ databases">
        <title>High-quality genome of Scylla paramamosain provides insights in environmental adaptation.</title>
        <authorList>
            <person name="Zhang L."/>
        </authorList>
    </citation>
    <scope>NUCLEOTIDE SEQUENCE [LARGE SCALE GENOMIC DNA]</scope>
    <source>
        <strain evidence="3">LZ_2023a</strain>
        <tissue evidence="3">Muscle</tissue>
    </source>
</reference>
<evidence type="ECO:0000313" key="4">
    <source>
        <dbReference type="Proteomes" id="UP001487740"/>
    </source>
</evidence>
<proteinExistence type="predicted"/>
<organism evidence="3 4">
    <name type="scientific">Scylla paramamosain</name>
    <name type="common">Mud crab</name>
    <dbReference type="NCBI Taxonomy" id="85552"/>
    <lineage>
        <taxon>Eukaryota</taxon>
        <taxon>Metazoa</taxon>
        <taxon>Ecdysozoa</taxon>
        <taxon>Arthropoda</taxon>
        <taxon>Crustacea</taxon>
        <taxon>Multicrustacea</taxon>
        <taxon>Malacostraca</taxon>
        <taxon>Eumalacostraca</taxon>
        <taxon>Eucarida</taxon>
        <taxon>Decapoda</taxon>
        <taxon>Pleocyemata</taxon>
        <taxon>Brachyura</taxon>
        <taxon>Eubrachyura</taxon>
        <taxon>Portunoidea</taxon>
        <taxon>Portunidae</taxon>
        <taxon>Portuninae</taxon>
        <taxon>Scylla</taxon>
    </lineage>
</organism>
<dbReference type="EMBL" id="JARAKH010000057">
    <property type="protein sequence ID" value="KAK8375218.1"/>
    <property type="molecule type" value="Genomic_DNA"/>
</dbReference>
<sequence>MRSEIVDTPPSSSHSPPAPSDVTQTIPSDTRQQVNLDLGRVDMQDIHYLAKNGGTATNGVPAIFPVATVNQPGRLAARRTRRRGLTKWGRRLSPAKLASSASNVPLKKNKLENKKITEETYNTWKTKHDADGSCGSNYEGPSGGMEVEAARRLFARSRDLKFEYENLVSDGDANSYKAVLAMNNGNGPYQDTKVTKLECINHVQKRLGTRLRKLREQEKVDTITKTGSKIRRSLLGGRNKLTDTAIDKMQSFFGKHIRDNVGADYITMKKAVMSSFHHIFSTDEKPRHGLCEEGINSWCFFQKALAEGKNREEIKHKKSLVVNLDQEAQNKIRQVYDALTTKDILERCVRGLTQNANESFHSKINQGLGAAHVTRTSITGGRRHRDRRRRRRLLITATSSEIRVGYRRINVNNFWVVERLKRMKIKKQGRFLDTAAHAGTPAVRRR</sequence>
<evidence type="ECO:0000259" key="2">
    <source>
        <dbReference type="Pfam" id="PF20700"/>
    </source>
</evidence>
<keyword evidence="4" id="KW-1185">Reference proteome</keyword>
<accession>A0AAW0SJ95</accession>
<dbReference type="InterPro" id="IPR049012">
    <property type="entry name" value="Mutator_transp_dom"/>
</dbReference>
<dbReference type="AlphaFoldDB" id="A0AAW0SJ95"/>
<name>A0AAW0SJ95_SCYPA</name>
<evidence type="ECO:0000256" key="1">
    <source>
        <dbReference type="SAM" id="MobiDB-lite"/>
    </source>
</evidence>
<evidence type="ECO:0000313" key="3">
    <source>
        <dbReference type="EMBL" id="KAK8375218.1"/>
    </source>
</evidence>
<protein>
    <recommendedName>
        <fullName evidence="2">Mutator-like transposase domain-containing protein</fullName>
    </recommendedName>
</protein>
<dbReference type="Pfam" id="PF20700">
    <property type="entry name" value="Mutator"/>
    <property type="match status" value="1"/>
</dbReference>
<dbReference type="Proteomes" id="UP001487740">
    <property type="component" value="Unassembled WGS sequence"/>
</dbReference>
<feature type="domain" description="Mutator-like transposase" evidence="2">
    <location>
        <begin position="123"/>
        <end position="299"/>
    </location>
</feature>
<comment type="caution">
    <text evidence="3">The sequence shown here is derived from an EMBL/GenBank/DDBJ whole genome shotgun (WGS) entry which is preliminary data.</text>
</comment>
<gene>
    <name evidence="3" type="ORF">O3P69_007862</name>
</gene>